<keyword evidence="10" id="KW-0457">Lysine biosynthesis</keyword>
<dbReference type="Gene3D" id="3.40.1160.10">
    <property type="entry name" value="Acetylglutamate kinase-like"/>
    <property type="match status" value="1"/>
</dbReference>
<feature type="binding site" evidence="12">
    <location>
        <position position="73"/>
    </location>
    <ligand>
        <name>substrate</name>
    </ligand>
</feature>
<feature type="binding site" evidence="12">
    <location>
        <position position="183"/>
    </location>
    <ligand>
        <name>ATP</name>
        <dbReference type="ChEBI" id="CHEBI:30616"/>
    </ligand>
</feature>
<dbReference type="UniPathway" id="UPA00050">
    <property type="reaction ID" value="UER00461"/>
</dbReference>
<dbReference type="PROSITE" id="PS00324">
    <property type="entry name" value="ASPARTOKINASE"/>
    <property type="match status" value="1"/>
</dbReference>
<dbReference type="InterPro" id="IPR036393">
    <property type="entry name" value="AceGlu_kinase-like_sf"/>
</dbReference>
<dbReference type="InterPro" id="IPR001048">
    <property type="entry name" value="Asp/Glu/Uridylate_kinase"/>
</dbReference>
<evidence type="ECO:0000256" key="6">
    <source>
        <dbReference type="ARBA" id="ARBA00022679"/>
    </source>
</evidence>
<dbReference type="NCBIfam" id="TIGR00657">
    <property type="entry name" value="asp_kinases"/>
    <property type="match status" value="1"/>
</dbReference>
<accession>A0A2K8L898</accession>
<evidence type="ECO:0000313" key="16">
    <source>
        <dbReference type="EMBL" id="ATX80496.1"/>
    </source>
</evidence>
<evidence type="ECO:0000256" key="7">
    <source>
        <dbReference type="ARBA" id="ARBA00022741"/>
    </source>
</evidence>
<keyword evidence="5 14" id="KW-0028">Amino-acid biosynthesis</keyword>
<dbReference type="CDD" id="cd04923">
    <property type="entry name" value="ACT_AK-LysC-DapG-like_2"/>
    <property type="match status" value="1"/>
</dbReference>
<dbReference type="FunFam" id="3.30.2130.10:FF:000002">
    <property type="entry name" value="Aspartokinase"/>
    <property type="match status" value="1"/>
</dbReference>
<name>A0A2K8L898_MARES</name>
<dbReference type="SUPFAM" id="SSF55021">
    <property type="entry name" value="ACT-like"/>
    <property type="match status" value="2"/>
</dbReference>
<dbReference type="GO" id="GO:0005524">
    <property type="term" value="F:ATP binding"/>
    <property type="evidence" value="ECO:0007669"/>
    <property type="project" value="UniProtKB-KW"/>
</dbReference>
<dbReference type="NCBIfam" id="NF005154">
    <property type="entry name" value="PRK06635.1-2"/>
    <property type="match status" value="1"/>
</dbReference>
<dbReference type="SUPFAM" id="SSF53633">
    <property type="entry name" value="Carbamate kinase-like"/>
    <property type="match status" value="1"/>
</dbReference>
<dbReference type="Pfam" id="PF22468">
    <property type="entry name" value="ACT_9"/>
    <property type="match status" value="1"/>
</dbReference>
<keyword evidence="6 13" id="KW-0808">Transferase</keyword>
<feature type="binding site" evidence="12">
    <location>
        <begin position="208"/>
        <end position="209"/>
    </location>
    <ligand>
        <name>ATP</name>
        <dbReference type="ChEBI" id="CHEBI:30616"/>
    </ligand>
</feature>
<dbReference type="GO" id="GO:0009090">
    <property type="term" value="P:homoserine biosynthetic process"/>
    <property type="evidence" value="ECO:0007669"/>
    <property type="project" value="TreeGrafter"/>
</dbReference>
<dbReference type="InterPro" id="IPR045865">
    <property type="entry name" value="ACT-like_dom_sf"/>
</dbReference>
<dbReference type="RefSeq" id="WP_198507062.1">
    <property type="nucleotide sequence ID" value="NZ_CP018799.1"/>
</dbReference>
<dbReference type="InterPro" id="IPR054352">
    <property type="entry name" value="ACT_Aspartokinase"/>
</dbReference>
<feature type="domain" description="ACT" evidence="15">
    <location>
        <begin position="263"/>
        <end position="346"/>
    </location>
</feature>
<dbReference type="Pfam" id="PF00696">
    <property type="entry name" value="AA_kinase"/>
    <property type="match status" value="1"/>
</dbReference>
<dbReference type="InterPro" id="IPR018042">
    <property type="entry name" value="Aspartate_kinase_CS"/>
</dbReference>
<proteinExistence type="inferred from homology"/>
<feature type="binding site" evidence="12">
    <location>
        <position position="178"/>
    </location>
    <ligand>
        <name>ATP</name>
        <dbReference type="ChEBI" id="CHEBI:30616"/>
    </ligand>
</feature>
<dbReference type="PANTHER" id="PTHR21499:SF3">
    <property type="entry name" value="ASPARTOKINASE"/>
    <property type="match status" value="1"/>
</dbReference>
<evidence type="ECO:0000256" key="12">
    <source>
        <dbReference type="PIRSR" id="PIRSR000726-1"/>
    </source>
</evidence>
<evidence type="ECO:0000256" key="5">
    <source>
        <dbReference type="ARBA" id="ARBA00022605"/>
    </source>
</evidence>
<evidence type="ECO:0000256" key="8">
    <source>
        <dbReference type="ARBA" id="ARBA00022777"/>
    </source>
</evidence>
<dbReference type="Gene3D" id="3.30.2130.10">
    <property type="entry name" value="VC0802-like"/>
    <property type="match status" value="1"/>
</dbReference>
<evidence type="ECO:0000313" key="17">
    <source>
        <dbReference type="Proteomes" id="UP000231701"/>
    </source>
</evidence>
<dbReference type="InterPro" id="IPR005260">
    <property type="entry name" value="Asp_kin_monofn"/>
</dbReference>
<evidence type="ECO:0000256" key="13">
    <source>
        <dbReference type="RuleBase" id="RU003448"/>
    </source>
</evidence>
<sequence length="408" mass="44025">MRIVQKYGGTSVGSVERIRKTAKIIQGELERGNQVAVVVSAMSGETNRLLALANEISESPTSRELDALVATGEQVSAALLAMELQNLGIKAYSFNGAQAGMKTDGRFVRARITDVKSDHLIEHLERFEVPVVTGFQGVDELGNITTLGRGGSDTSAVALAIAVKADVCDIYTDVDGIYTTDPRIVPKAQKMDQISFEEMLEFASLGAKVLQTRSVELAMRYNMPIHLRSSFDLVPGTMVTIEDEKMERATISGVAYNRDEAKITIMEIPDHPGIASNVFGPVAEAGINVDVIVQNVSEEGHTDITFTVPRSDYAPTMKIMAGLTEELGASNFKGDDTVAKVSVIGVGMRSHAGVAQKMFQVLATEGVNIQMITTSEIKITVVIEEKYVELAVRALHAAFGLDKESNTI</sequence>
<dbReference type="CDD" id="cd04261">
    <property type="entry name" value="AAK_AKii-LysC-BS"/>
    <property type="match status" value="1"/>
</dbReference>
<evidence type="ECO:0000256" key="3">
    <source>
        <dbReference type="ARBA" id="ARBA00005139"/>
    </source>
</evidence>
<protein>
    <recommendedName>
        <fullName evidence="13">Aspartokinase</fullName>
        <ecNumber evidence="13">2.7.2.4</ecNumber>
    </recommendedName>
</protein>
<dbReference type="GO" id="GO:0004072">
    <property type="term" value="F:aspartate kinase activity"/>
    <property type="evidence" value="ECO:0007669"/>
    <property type="project" value="UniProtKB-EC"/>
</dbReference>
<dbReference type="GO" id="GO:0005829">
    <property type="term" value="C:cytosol"/>
    <property type="evidence" value="ECO:0007669"/>
    <property type="project" value="TreeGrafter"/>
</dbReference>
<evidence type="ECO:0000259" key="15">
    <source>
        <dbReference type="PROSITE" id="PS51671"/>
    </source>
</evidence>
<reference evidence="16 17" key="1">
    <citation type="submission" date="2016-12" db="EMBL/GenBank/DDBJ databases">
        <title>Isolation and genomic insights into novel planktonic Zetaproteobacteria from stratified waters of the Chesapeake Bay.</title>
        <authorList>
            <person name="McAllister S.M."/>
            <person name="Kato S."/>
            <person name="Chan C.S."/>
            <person name="Chiu B.K."/>
            <person name="Field E.K."/>
        </authorList>
    </citation>
    <scope>NUCLEOTIDE SEQUENCE [LARGE SCALE GENOMIC DNA]</scope>
    <source>
        <strain evidence="16 17">CP-5</strain>
    </source>
</reference>
<dbReference type="Proteomes" id="UP000231701">
    <property type="component" value="Chromosome"/>
</dbReference>
<dbReference type="UniPathway" id="UPA00034">
    <property type="reaction ID" value="UER00015"/>
</dbReference>
<evidence type="ECO:0000256" key="11">
    <source>
        <dbReference type="ARBA" id="ARBA00047872"/>
    </source>
</evidence>
<dbReference type="KEGG" id="maes:Ga0123461_2090"/>
<dbReference type="InterPro" id="IPR002912">
    <property type="entry name" value="ACT_dom"/>
</dbReference>
<evidence type="ECO:0000256" key="14">
    <source>
        <dbReference type="RuleBase" id="RU004249"/>
    </source>
</evidence>
<dbReference type="CDD" id="cd04913">
    <property type="entry name" value="ACT_AKii-LysC-BS-like_1"/>
    <property type="match status" value="1"/>
</dbReference>
<dbReference type="AlphaFoldDB" id="A0A2K8L898"/>
<dbReference type="GO" id="GO:0009088">
    <property type="term" value="P:threonine biosynthetic process"/>
    <property type="evidence" value="ECO:0007669"/>
    <property type="project" value="UniProtKB-UniPathway"/>
</dbReference>
<dbReference type="GO" id="GO:0009089">
    <property type="term" value="P:lysine biosynthetic process via diaminopimelate"/>
    <property type="evidence" value="ECO:0007669"/>
    <property type="project" value="UniProtKB-UniPathway"/>
</dbReference>
<evidence type="ECO:0000256" key="1">
    <source>
        <dbReference type="ARBA" id="ARBA00004766"/>
    </source>
</evidence>
<dbReference type="EMBL" id="CP018799">
    <property type="protein sequence ID" value="ATX80496.1"/>
    <property type="molecule type" value="Genomic_DNA"/>
</dbReference>
<keyword evidence="9 12" id="KW-0067">ATP-binding</keyword>
<feature type="binding site" evidence="12">
    <location>
        <begin position="6"/>
        <end position="9"/>
    </location>
    <ligand>
        <name>ATP</name>
        <dbReference type="ChEBI" id="CHEBI:30616"/>
    </ligand>
</feature>
<dbReference type="NCBIfam" id="TIGR00656">
    <property type="entry name" value="asp_kin_monofn"/>
    <property type="match status" value="1"/>
</dbReference>
<evidence type="ECO:0000256" key="10">
    <source>
        <dbReference type="ARBA" id="ARBA00023154"/>
    </source>
</evidence>
<dbReference type="EC" id="2.7.2.4" evidence="13"/>
<comment type="catalytic activity">
    <reaction evidence="11 13">
        <text>L-aspartate + ATP = 4-phospho-L-aspartate + ADP</text>
        <dbReference type="Rhea" id="RHEA:23776"/>
        <dbReference type="ChEBI" id="CHEBI:29991"/>
        <dbReference type="ChEBI" id="CHEBI:30616"/>
        <dbReference type="ChEBI" id="CHEBI:57535"/>
        <dbReference type="ChEBI" id="CHEBI:456216"/>
        <dbReference type="EC" id="2.7.2.4"/>
    </reaction>
</comment>
<dbReference type="PANTHER" id="PTHR21499">
    <property type="entry name" value="ASPARTATE KINASE"/>
    <property type="match status" value="1"/>
</dbReference>
<comment type="similarity">
    <text evidence="4 13">Belongs to the aspartokinase family.</text>
</comment>
<comment type="pathway">
    <text evidence="3 14">Amino-acid biosynthesis; L-threonine biosynthesis; L-threonine from L-aspartate: step 1/5.</text>
</comment>
<dbReference type="UniPathway" id="UPA00051">
    <property type="reaction ID" value="UER00462"/>
</dbReference>
<dbReference type="FunFam" id="3.40.1160.10:FF:000002">
    <property type="entry name" value="Aspartokinase"/>
    <property type="match status" value="1"/>
</dbReference>
<dbReference type="InterPro" id="IPR041740">
    <property type="entry name" value="AKii-LysC-BS"/>
</dbReference>
<comment type="pathway">
    <text evidence="1 14">Amino-acid biosynthesis; L-lysine biosynthesis via DAP pathway; (S)-tetrahydrodipicolinate from L-aspartate: step 1/4.</text>
</comment>
<keyword evidence="17" id="KW-1185">Reference proteome</keyword>
<feature type="binding site" evidence="12">
    <location>
        <begin position="172"/>
        <end position="173"/>
    </location>
    <ligand>
        <name>ATP</name>
        <dbReference type="ChEBI" id="CHEBI:30616"/>
    </ligand>
</feature>
<dbReference type="NCBIfam" id="NF005155">
    <property type="entry name" value="PRK06635.1-4"/>
    <property type="match status" value="1"/>
</dbReference>
<feature type="binding site" evidence="12">
    <location>
        <position position="46"/>
    </location>
    <ligand>
        <name>substrate</name>
    </ligand>
</feature>
<dbReference type="InterPro" id="IPR001341">
    <property type="entry name" value="Asp_kinase"/>
</dbReference>
<organism evidence="16 17">
    <name type="scientific">Mariprofundus aestuarium</name>
    <dbReference type="NCBI Taxonomy" id="1921086"/>
    <lineage>
        <taxon>Bacteria</taxon>
        <taxon>Pseudomonadati</taxon>
        <taxon>Pseudomonadota</taxon>
        <taxon>Candidatius Mariprofundia</taxon>
        <taxon>Mariprofundales</taxon>
        <taxon>Mariprofundaceae</taxon>
        <taxon>Mariprofundus</taxon>
    </lineage>
</organism>
<keyword evidence="8 13" id="KW-0418">Kinase</keyword>
<dbReference type="Pfam" id="PF01842">
    <property type="entry name" value="ACT"/>
    <property type="match status" value="1"/>
</dbReference>
<dbReference type="PROSITE" id="PS51671">
    <property type="entry name" value="ACT"/>
    <property type="match status" value="1"/>
</dbReference>
<comment type="pathway">
    <text evidence="2 14">Amino-acid biosynthesis; L-methionine biosynthesis via de novo pathway; L-homoserine from L-aspartate: step 1/3.</text>
</comment>
<keyword evidence="7 12" id="KW-0547">Nucleotide-binding</keyword>
<evidence type="ECO:0000256" key="9">
    <source>
        <dbReference type="ARBA" id="ARBA00022840"/>
    </source>
</evidence>
<gene>
    <name evidence="16" type="ORF">Ga0123461_2090</name>
</gene>
<dbReference type="PIRSF" id="PIRSF000726">
    <property type="entry name" value="Asp_kin"/>
    <property type="match status" value="1"/>
</dbReference>
<evidence type="ECO:0000256" key="2">
    <source>
        <dbReference type="ARBA" id="ARBA00004986"/>
    </source>
</evidence>
<evidence type="ECO:0000256" key="4">
    <source>
        <dbReference type="ARBA" id="ARBA00010122"/>
    </source>
</evidence>